<feature type="domain" description="STAS" evidence="7">
    <location>
        <begin position="463"/>
        <end position="569"/>
    </location>
</feature>
<dbReference type="InterPro" id="IPR011547">
    <property type="entry name" value="SLC26A/SulP_dom"/>
</dbReference>
<dbReference type="AlphaFoldDB" id="A0A4R9KAJ1"/>
<dbReference type="Gene3D" id="2.60.120.10">
    <property type="entry name" value="Jelly Rolls"/>
    <property type="match status" value="1"/>
</dbReference>
<evidence type="ECO:0000256" key="5">
    <source>
        <dbReference type="SAM" id="Phobius"/>
    </source>
</evidence>
<dbReference type="Proteomes" id="UP000297693">
    <property type="component" value="Unassembled WGS sequence"/>
</dbReference>
<dbReference type="InterPro" id="IPR014710">
    <property type="entry name" value="RmlC-like_jellyroll"/>
</dbReference>
<feature type="transmembrane region" description="Helical" evidence="5">
    <location>
        <begin position="98"/>
        <end position="121"/>
    </location>
</feature>
<dbReference type="CDD" id="cd00038">
    <property type="entry name" value="CAP_ED"/>
    <property type="match status" value="1"/>
</dbReference>
<sequence length="733" mass="80023">MNIKISNYFTELLSASAAMLVALPSAIAFGISVYTPLGESYAGMAALSGVIGTIVIGLITPLVGGTARLVSAPAAPAAAVLSVFVLEQVRIGEFGYAQIPILVTIAILFAGIFQILLGIIGGGRLIKFIPYPVVTGYLGGLGILIIMAQLPRIFAMSSEGSLLGNIETLTSDPIPPIIGFATIGTMILIPKMTSKIPPTIASLLMGFASYWLLSIYFPELKSIHNNRYVVGPIIPEGESLFSHFGKNITNLGIITFSNLKMIFVPAFTLGFLLSIDTLKTCLVIDVYSAKRHDSNRELIGQGVGNFASSLFGGIAGSGTLGPTLVNLASGAKTKFSGFLVGVFALVSLFFFANVLQWIPVAALAGVLIVVGSRMIDWRSFGLLKNPSTVFDFSVILCVVVAAVSTSLILAAGVGILLAILLFVRDQIRSSVVRRTFLGHQKFSKKRRLPSELDALEKKSDRNIIFELQGQLFFGTTDQLFNTLEPYLASAKNIILDFRRVVNIDFTAVNLLKQIHSRLMAANGTLILANIPLLLSTGHDMKEYLRTLGLSDSSENIKFFDELDDALEYIEDEIIHEANLDVTKNVPFLHLNQFEFFKPFKLEDVAQFEKCIREIECPSGENVFNMGDVSDEMYFIRKGTIRIQLPIEGKRSHHLATFGKGDFFGDMAFLDKETRSADAVAIETSSLYGISRIKFDEYVATHPIFGNLFFESLAYTLSKRLRLNHVELSALQES</sequence>
<dbReference type="Gene3D" id="3.30.750.24">
    <property type="entry name" value="STAS domain"/>
    <property type="match status" value="1"/>
</dbReference>
<feature type="domain" description="Cyclic nucleotide-binding" evidence="6">
    <location>
        <begin position="595"/>
        <end position="698"/>
    </location>
</feature>
<proteinExistence type="predicted"/>
<dbReference type="InterPro" id="IPR052706">
    <property type="entry name" value="Membrane-Transporter-like"/>
</dbReference>
<dbReference type="SUPFAM" id="SSF52091">
    <property type="entry name" value="SpoIIaa-like"/>
    <property type="match status" value="1"/>
</dbReference>
<feature type="transmembrane region" description="Helical" evidence="5">
    <location>
        <begin position="262"/>
        <end position="286"/>
    </location>
</feature>
<dbReference type="SUPFAM" id="SSF51206">
    <property type="entry name" value="cAMP-binding domain-like"/>
    <property type="match status" value="1"/>
</dbReference>
<dbReference type="RefSeq" id="WP_135621651.1">
    <property type="nucleotide sequence ID" value="NZ_RQGD01000007.1"/>
</dbReference>
<dbReference type="PANTHER" id="PTHR43310">
    <property type="entry name" value="SULFATE TRANSPORTER YBAR-RELATED"/>
    <property type="match status" value="1"/>
</dbReference>
<dbReference type="InterPro" id="IPR000595">
    <property type="entry name" value="cNMP-bd_dom"/>
</dbReference>
<evidence type="ECO:0000256" key="3">
    <source>
        <dbReference type="ARBA" id="ARBA00022989"/>
    </source>
</evidence>
<dbReference type="Pfam" id="PF01740">
    <property type="entry name" value="STAS"/>
    <property type="match status" value="1"/>
</dbReference>
<accession>A0A4R9KAJ1</accession>
<dbReference type="PROSITE" id="PS50042">
    <property type="entry name" value="CNMP_BINDING_3"/>
    <property type="match status" value="1"/>
</dbReference>
<dbReference type="InterPro" id="IPR018490">
    <property type="entry name" value="cNMP-bd_dom_sf"/>
</dbReference>
<dbReference type="InterPro" id="IPR002645">
    <property type="entry name" value="STAS_dom"/>
</dbReference>
<feature type="transmembrane region" description="Helical" evidence="5">
    <location>
        <begin position="133"/>
        <end position="154"/>
    </location>
</feature>
<feature type="transmembrane region" description="Helical" evidence="5">
    <location>
        <begin position="69"/>
        <end position="86"/>
    </location>
</feature>
<feature type="transmembrane region" description="Helical" evidence="5">
    <location>
        <begin position="392"/>
        <end position="423"/>
    </location>
</feature>
<reference evidence="8" key="1">
    <citation type="journal article" date="2019" name="PLoS Negl. Trop. Dis.">
        <title>Revisiting the worldwide diversity of Leptospira species in the environment.</title>
        <authorList>
            <person name="Vincent A.T."/>
            <person name="Schiettekatte O."/>
            <person name="Bourhy P."/>
            <person name="Veyrier F.J."/>
            <person name="Picardeau M."/>
        </authorList>
    </citation>
    <scope>NUCLEOTIDE SEQUENCE [LARGE SCALE GENOMIC DNA]</scope>
    <source>
        <strain evidence="8">201702476</strain>
    </source>
</reference>
<dbReference type="SMART" id="SM00100">
    <property type="entry name" value="cNMP"/>
    <property type="match status" value="1"/>
</dbReference>
<organism evidence="8 9">
    <name type="scientific">Leptospira ognonensis</name>
    <dbReference type="NCBI Taxonomy" id="2484945"/>
    <lineage>
        <taxon>Bacteria</taxon>
        <taxon>Pseudomonadati</taxon>
        <taxon>Spirochaetota</taxon>
        <taxon>Spirochaetia</taxon>
        <taxon>Leptospirales</taxon>
        <taxon>Leptospiraceae</taxon>
        <taxon>Leptospira</taxon>
    </lineage>
</organism>
<feature type="transmembrane region" description="Helical" evidence="5">
    <location>
        <begin position="41"/>
        <end position="62"/>
    </location>
</feature>
<comment type="caution">
    <text evidence="8">The sequence shown here is derived from an EMBL/GenBank/DDBJ whole genome shotgun (WGS) entry which is preliminary data.</text>
</comment>
<dbReference type="OrthoDB" id="9771198at2"/>
<keyword evidence="9" id="KW-1185">Reference proteome</keyword>
<keyword evidence="2 5" id="KW-0812">Transmembrane</keyword>
<keyword evidence="4 5" id="KW-0472">Membrane</keyword>
<evidence type="ECO:0000256" key="1">
    <source>
        <dbReference type="ARBA" id="ARBA00004141"/>
    </source>
</evidence>
<evidence type="ECO:0000256" key="2">
    <source>
        <dbReference type="ARBA" id="ARBA00022692"/>
    </source>
</evidence>
<feature type="transmembrane region" description="Helical" evidence="5">
    <location>
        <begin position="298"/>
        <end position="318"/>
    </location>
</feature>
<feature type="transmembrane region" description="Helical" evidence="5">
    <location>
        <begin position="200"/>
        <end position="217"/>
    </location>
</feature>
<dbReference type="Pfam" id="PF00027">
    <property type="entry name" value="cNMP_binding"/>
    <property type="match status" value="1"/>
</dbReference>
<feature type="transmembrane region" description="Helical" evidence="5">
    <location>
        <begin position="12"/>
        <end position="35"/>
    </location>
</feature>
<dbReference type="Pfam" id="PF00916">
    <property type="entry name" value="Sulfate_transp"/>
    <property type="match status" value="1"/>
</dbReference>
<dbReference type="InterPro" id="IPR036513">
    <property type="entry name" value="STAS_dom_sf"/>
</dbReference>
<evidence type="ECO:0000256" key="4">
    <source>
        <dbReference type="ARBA" id="ARBA00023136"/>
    </source>
</evidence>
<name>A0A4R9KAJ1_9LEPT</name>
<evidence type="ECO:0000259" key="7">
    <source>
        <dbReference type="PROSITE" id="PS50801"/>
    </source>
</evidence>
<evidence type="ECO:0000259" key="6">
    <source>
        <dbReference type="PROSITE" id="PS50042"/>
    </source>
</evidence>
<dbReference type="GO" id="GO:0016020">
    <property type="term" value="C:membrane"/>
    <property type="evidence" value="ECO:0007669"/>
    <property type="project" value="UniProtKB-SubCell"/>
</dbReference>
<gene>
    <name evidence="8" type="ORF">EHQ58_01905</name>
</gene>
<comment type="subcellular location">
    <subcellularLocation>
        <location evidence="1">Membrane</location>
        <topology evidence="1">Multi-pass membrane protein</topology>
    </subcellularLocation>
</comment>
<dbReference type="CDD" id="cd07042">
    <property type="entry name" value="STAS_SulP_like_sulfate_transporter"/>
    <property type="match status" value="1"/>
</dbReference>
<protein>
    <submittedName>
        <fullName evidence="8">STAS domain-containing protein</fullName>
    </submittedName>
</protein>
<dbReference type="EMBL" id="RQGD01000007">
    <property type="protein sequence ID" value="TGL63046.1"/>
    <property type="molecule type" value="Genomic_DNA"/>
</dbReference>
<evidence type="ECO:0000313" key="8">
    <source>
        <dbReference type="EMBL" id="TGL63046.1"/>
    </source>
</evidence>
<feature type="transmembrane region" description="Helical" evidence="5">
    <location>
        <begin position="338"/>
        <end position="371"/>
    </location>
</feature>
<evidence type="ECO:0000313" key="9">
    <source>
        <dbReference type="Proteomes" id="UP000297693"/>
    </source>
</evidence>
<dbReference type="PANTHER" id="PTHR43310:SF1">
    <property type="entry name" value="SULFATE TRANSPORTER YBAR-RELATED"/>
    <property type="match status" value="1"/>
</dbReference>
<keyword evidence="3 5" id="KW-1133">Transmembrane helix</keyword>
<dbReference type="PROSITE" id="PS50801">
    <property type="entry name" value="STAS"/>
    <property type="match status" value="1"/>
</dbReference>